<feature type="chain" id="PRO_5043467033" description="Serpin domain-containing protein" evidence="6">
    <location>
        <begin position="30"/>
        <end position="547"/>
    </location>
</feature>
<evidence type="ECO:0000313" key="8">
    <source>
        <dbReference type="EnsemblMetazoa" id="AATE000208-PA.1"/>
    </source>
</evidence>
<evidence type="ECO:0000256" key="6">
    <source>
        <dbReference type="SAM" id="SignalP"/>
    </source>
</evidence>
<dbReference type="GO" id="GO:0005615">
    <property type="term" value="C:extracellular space"/>
    <property type="evidence" value="ECO:0007669"/>
    <property type="project" value="InterPro"/>
</dbReference>
<evidence type="ECO:0000259" key="7">
    <source>
        <dbReference type="SMART" id="SM00093"/>
    </source>
</evidence>
<dbReference type="InterPro" id="IPR042178">
    <property type="entry name" value="Serpin_sf_1"/>
</dbReference>
<accession>A0A182IJ97</accession>
<keyword evidence="6" id="KW-0732">Signal</keyword>
<dbReference type="InterPro" id="IPR042185">
    <property type="entry name" value="Serpin_sf_2"/>
</dbReference>
<dbReference type="PANTHER" id="PTHR11461:SF211">
    <property type="entry name" value="GH10112P-RELATED"/>
    <property type="match status" value="1"/>
</dbReference>
<dbReference type="AlphaFoldDB" id="A0A182IJ97"/>
<dbReference type="GO" id="GO:0004867">
    <property type="term" value="F:serine-type endopeptidase inhibitor activity"/>
    <property type="evidence" value="ECO:0007669"/>
    <property type="project" value="UniProtKB-KW"/>
</dbReference>
<evidence type="ECO:0000256" key="5">
    <source>
        <dbReference type="SAM" id="MobiDB-lite"/>
    </source>
</evidence>
<evidence type="ECO:0000256" key="2">
    <source>
        <dbReference type="ARBA" id="ARBA00022690"/>
    </source>
</evidence>
<protein>
    <recommendedName>
        <fullName evidence="7">Serpin domain-containing protein</fullName>
    </recommendedName>
</protein>
<feature type="domain" description="Serpin" evidence="7">
    <location>
        <begin position="179"/>
        <end position="542"/>
    </location>
</feature>
<comment type="similarity">
    <text evidence="1 4">Belongs to the serpin family.</text>
</comment>
<sequence>MSVPGFRKPAFATTSCCFLLILCASLCMSQFQPMEQTFYDPVSHTFYTVRNPQQSSYFGSDQQSKPYSQENLGQQSTAVGNSQQDQYRDFPQNGSPPRSLVTTGPSNVQDSRQQSSFKNPQSGTPSQNGDYFRGQSEQLKVQGNQRRSQDGPIYFPGMNYPQRDLESSQSTPGALSFAFSMLKAHVLPQQANSAICPILPQMLLASLYDVADQQAKSQLQTALQARSKELQLALDQQLLATNQSAANQLDFASTFFIGRDTKINPSFSNKAAQEGVTFQQVDFRNPNAAASVANSWVTDKTRGIIREIIAPSNLDPATRLMMASVIYFKGQWKFQFTKTESAIFESDPQTRKQVQMMYQYNKFRYGEIDFKSGNGLRWVDLPYEGSSELSMVLVLPKQRHQLQNSLQELSLDEMKEIMKEVTERQRGTNKVHLSVPRFSVFSSSSLVPALKSLGLTSIFDRSTALTSLANEELVVRDVSQRTYIAVDEKGTTATSVASLSFVALSAAPPPPTINFTLNEPFLAMIVDKKHAYPMFVAKVVTPEEIQS</sequence>
<evidence type="ECO:0000256" key="4">
    <source>
        <dbReference type="RuleBase" id="RU000411"/>
    </source>
</evidence>
<feature type="region of interest" description="Disordered" evidence="5">
    <location>
        <begin position="55"/>
        <end position="132"/>
    </location>
</feature>
<dbReference type="EnsemblMetazoa" id="AATE000208-RA">
    <property type="protein sequence ID" value="AATE000208-PA.1"/>
    <property type="gene ID" value="AATE000208"/>
</dbReference>
<dbReference type="InterPro" id="IPR023796">
    <property type="entry name" value="Serpin_dom"/>
</dbReference>
<feature type="compositionally biased region" description="Polar residues" evidence="5">
    <location>
        <begin position="55"/>
        <end position="85"/>
    </location>
</feature>
<name>A0A182IJ97_ANOAO</name>
<dbReference type="VEuPathDB" id="VectorBase:AATE000208"/>
<evidence type="ECO:0000256" key="3">
    <source>
        <dbReference type="ARBA" id="ARBA00022900"/>
    </source>
</evidence>
<feature type="signal peptide" evidence="6">
    <location>
        <begin position="1"/>
        <end position="29"/>
    </location>
</feature>
<dbReference type="CDD" id="cd00172">
    <property type="entry name" value="serpin"/>
    <property type="match status" value="1"/>
</dbReference>
<dbReference type="Gene3D" id="2.30.39.10">
    <property type="entry name" value="Alpha-1-antitrypsin, domain 1"/>
    <property type="match status" value="1"/>
</dbReference>
<dbReference type="SMART" id="SM00093">
    <property type="entry name" value="SERPIN"/>
    <property type="match status" value="1"/>
</dbReference>
<dbReference type="InterPro" id="IPR000215">
    <property type="entry name" value="Serpin_fam"/>
</dbReference>
<proteinExistence type="inferred from homology"/>
<dbReference type="Gene3D" id="3.30.497.10">
    <property type="entry name" value="Antithrombin, subunit I, domain 2"/>
    <property type="match status" value="1"/>
</dbReference>
<reference evidence="8" key="1">
    <citation type="submission" date="2022-08" db="UniProtKB">
        <authorList>
            <consortium name="EnsemblMetazoa"/>
        </authorList>
    </citation>
    <scope>IDENTIFICATION</scope>
    <source>
        <strain evidence="8">EBRO</strain>
    </source>
</reference>
<organism evidence="8">
    <name type="scientific">Anopheles atroparvus</name>
    <name type="common">European mosquito</name>
    <dbReference type="NCBI Taxonomy" id="41427"/>
    <lineage>
        <taxon>Eukaryota</taxon>
        <taxon>Metazoa</taxon>
        <taxon>Ecdysozoa</taxon>
        <taxon>Arthropoda</taxon>
        <taxon>Hexapoda</taxon>
        <taxon>Insecta</taxon>
        <taxon>Pterygota</taxon>
        <taxon>Neoptera</taxon>
        <taxon>Endopterygota</taxon>
        <taxon>Diptera</taxon>
        <taxon>Nematocera</taxon>
        <taxon>Culicoidea</taxon>
        <taxon>Culicidae</taxon>
        <taxon>Anophelinae</taxon>
        <taxon>Anopheles</taxon>
    </lineage>
</organism>
<keyword evidence="2" id="KW-0646">Protease inhibitor</keyword>
<feature type="compositionally biased region" description="Polar residues" evidence="5">
    <location>
        <begin position="92"/>
        <end position="132"/>
    </location>
</feature>
<evidence type="ECO:0000256" key="1">
    <source>
        <dbReference type="ARBA" id="ARBA00009500"/>
    </source>
</evidence>
<dbReference type="InterPro" id="IPR036186">
    <property type="entry name" value="Serpin_sf"/>
</dbReference>
<dbReference type="Pfam" id="PF00079">
    <property type="entry name" value="Serpin"/>
    <property type="match status" value="1"/>
</dbReference>
<dbReference type="STRING" id="41427.A0A182IJ97"/>
<dbReference type="PANTHER" id="PTHR11461">
    <property type="entry name" value="SERINE PROTEASE INHIBITOR, SERPIN"/>
    <property type="match status" value="1"/>
</dbReference>
<dbReference type="SUPFAM" id="SSF56574">
    <property type="entry name" value="Serpins"/>
    <property type="match status" value="1"/>
</dbReference>
<keyword evidence="3" id="KW-0722">Serine protease inhibitor</keyword>